<reference evidence="3 4" key="1">
    <citation type="submission" date="2020-08" db="EMBL/GenBank/DDBJ databases">
        <authorList>
            <person name="Koutsovoulos G."/>
            <person name="Danchin GJ E."/>
        </authorList>
    </citation>
    <scope>NUCLEOTIDE SEQUENCE [LARGE SCALE GENOMIC DNA]</scope>
</reference>
<feature type="region of interest" description="Disordered" evidence="2">
    <location>
        <begin position="118"/>
        <end position="138"/>
    </location>
</feature>
<feature type="compositionally biased region" description="Acidic residues" evidence="2">
    <location>
        <begin position="119"/>
        <end position="129"/>
    </location>
</feature>
<dbReference type="AlphaFoldDB" id="A0A6V7VBE9"/>
<dbReference type="OrthoDB" id="5855253at2759"/>
<comment type="caution">
    <text evidence="3">The sequence shown here is derived from an EMBL/GenBank/DDBJ whole genome shotgun (WGS) entry which is preliminary data.</text>
</comment>
<keyword evidence="1" id="KW-0175">Coiled coil</keyword>
<feature type="coiled-coil region" evidence="1">
    <location>
        <begin position="41"/>
        <end position="96"/>
    </location>
</feature>
<dbReference type="Proteomes" id="UP000580250">
    <property type="component" value="Unassembled WGS sequence"/>
</dbReference>
<protein>
    <submittedName>
        <fullName evidence="3">Uncharacterized protein</fullName>
    </submittedName>
</protein>
<name>A0A6V7VBE9_MELEN</name>
<accession>A0A6V7VBE9</accession>
<organism evidence="3 4">
    <name type="scientific">Meloidogyne enterolobii</name>
    <name type="common">Root-knot nematode worm</name>
    <name type="synonym">Meloidogyne mayaguensis</name>
    <dbReference type="NCBI Taxonomy" id="390850"/>
    <lineage>
        <taxon>Eukaryota</taxon>
        <taxon>Metazoa</taxon>
        <taxon>Ecdysozoa</taxon>
        <taxon>Nematoda</taxon>
        <taxon>Chromadorea</taxon>
        <taxon>Rhabditida</taxon>
        <taxon>Tylenchina</taxon>
        <taxon>Tylenchomorpha</taxon>
        <taxon>Tylenchoidea</taxon>
        <taxon>Meloidogynidae</taxon>
        <taxon>Meloidogyninae</taxon>
        <taxon>Meloidogyne</taxon>
    </lineage>
</organism>
<gene>
    <name evidence="3" type="ORF">MENT_LOCUS23147</name>
</gene>
<dbReference type="EMBL" id="CAJEWN010000188">
    <property type="protein sequence ID" value="CAD2171644.1"/>
    <property type="molecule type" value="Genomic_DNA"/>
</dbReference>
<sequence>MAEERSAILELNLINLSNNFVELYIKFNEEKEKTVNFEKELNKIHKINSDHEKEINNLKQNIEQLKAENNQKDEKISSLEEEIKEEIKIIKKKMNESQNCPKCRIDATLDDIKQLHVEETDDCSDEDGDGLTQNEVDH</sequence>
<evidence type="ECO:0000256" key="2">
    <source>
        <dbReference type="SAM" id="MobiDB-lite"/>
    </source>
</evidence>
<proteinExistence type="predicted"/>
<evidence type="ECO:0000313" key="4">
    <source>
        <dbReference type="Proteomes" id="UP000580250"/>
    </source>
</evidence>
<evidence type="ECO:0000313" key="3">
    <source>
        <dbReference type="EMBL" id="CAD2171644.1"/>
    </source>
</evidence>
<evidence type="ECO:0000256" key="1">
    <source>
        <dbReference type="SAM" id="Coils"/>
    </source>
</evidence>